<organism evidence="1 2">
    <name type="scientific">Coniochaeta pulveracea</name>
    <dbReference type="NCBI Taxonomy" id="177199"/>
    <lineage>
        <taxon>Eukaryota</taxon>
        <taxon>Fungi</taxon>
        <taxon>Dikarya</taxon>
        <taxon>Ascomycota</taxon>
        <taxon>Pezizomycotina</taxon>
        <taxon>Sordariomycetes</taxon>
        <taxon>Sordariomycetidae</taxon>
        <taxon>Coniochaetales</taxon>
        <taxon>Coniochaetaceae</taxon>
        <taxon>Coniochaeta</taxon>
    </lineage>
</organism>
<dbReference type="AlphaFoldDB" id="A0A420YFK8"/>
<name>A0A420YFK8_9PEZI</name>
<dbReference type="EMBL" id="QVQW01000012">
    <property type="protein sequence ID" value="RKU46725.1"/>
    <property type="molecule type" value="Genomic_DNA"/>
</dbReference>
<dbReference type="Proteomes" id="UP000275385">
    <property type="component" value="Unassembled WGS sequence"/>
</dbReference>
<comment type="caution">
    <text evidence="1">The sequence shown here is derived from an EMBL/GenBank/DDBJ whole genome shotgun (WGS) entry which is preliminary data.</text>
</comment>
<protein>
    <submittedName>
        <fullName evidence="1">Uncharacterized protein</fullName>
    </submittedName>
</protein>
<keyword evidence="2" id="KW-1185">Reference proteome</keyword>
<accession>A0A420YFK8</accession>
<sequence>MDAYHSVSYRKAKLEVKTVAVTDPGFTVAGTVSLLSDTEVLSTYFLPVESWPHSVHLRYALVAFWRSSVNTITVMVKVQTQHVLDYPGTNKTIDYNHSRDEVHSSYSLWSRCNPLCGTSTPPFGNPLRIVHNTVAPLRHEEMA</sequence>
<reference evidence="1 2" key="1">
    <citation type="submission" date="2018-08" db="EMBL/GenBank/DDBJ databases">
        <title>Draft genome of the lignicolous fungus Coniochaeta pulveracea.</title>
        <authorList>
            <person name="Borstlap C.J."/>
            <person name="De Witt R.N."/>
            <person name="Botha A."/>
            <person name="Volschenk H."/>
        </authorList>
    </citation>
    <scope>NUCLEOTIDE SEQUENCE [LARGE SCALE GENOMIC DNA]</scope>
    <source>
        <strain evidence="1 2">CAB683</strain>
    </source>
</reference>
<proteinExistence type="predicted"/>
<gene>
    <name evidence="1" type="ORF">DL546_001755</name>
</gene>
<evidence type="ECO:0000313" key="1">
    <source>
        <dbReference type="EMBL" id="RKU46725.1"/>
    </source>
</evidence>
<evidence type="ECO:0000313" key="2">
    <source>
        <dbReference type="Proteomes" id="UP000275385"/>
    </source>
</evidence>